<evidence type="ECO:0000313" key="4">
    <source>
        <dbReference type="Proteomes" id="UP000192455"/>
    </source>
</evidence>
<dbReference type="SUPFAM" id="SSF52980">
    <property type="entry name" value="Restriction endonuclease-like"/>
    <property type="match status" value="1"/>
</dbReference>
<dbReference type="EMBL" id="FTPS01000001">
    <property type="protein sequence ID" value="SIT82917.1"/>
    <property type="molecule type" value="Genomic_DNA"/>
</dbReference>
<comment type="similarity">
    <text evidence="1 2">Belongs to the UPF0102 family.</text>
</comment>
<gene>
    <name evidence="3" type="ORF">SAMN05421849_1802</name>
</gene>
<dbReference type="AlphaFoldDB" id="A0A1R3WXR7"/>
<evidence type="ECO:0000313" key="3">
    <source>
        <dbReference type="EMBL" id="SIT82917.1"/>
    </source>
</evidence>
<organism evidence="3 4">
    <name type="scientific">Pontibaca methylaminivorans</name>
    <dbReference type="NCBI Taxonomy" id="515897"/>
    <lineage>
        <taxon>Bacteria</taxon>
        <taxon>Pseudomonadati</taxon>
        <taxon>Pseudomonadota</taxon>
        <taxon>Alphaproteobacteria</taxon>
        <taxon>Rhodobacterales</taxon>
        <taxon>Roseobacteraceae</taxon>
        <taxon>Pontibaca</taxon>
    </lineage>
</organism>
<dbReference type="PANTHER" id="PTHR34039:SF1">
    <property type="entry name" value="UPF0102 PROTEIN YRAN"/>
    <property type="match status" value="1"/>
</dbReference>
<keyword evidence="3" id="KW-0255">Endonuclease</keyword>
<keyword evidence="4" id="KW-1185">Reference proteome</keyword>
<dbReference type="PANTHER" id="PTHR34039">
    <property type="entry name" value="UPF0102 PROTEIN YRAN"/>
    <property type="match status" value="1"/>
</dbReference>
<name>A0A1R3WXR7_9RHOB</name>
<dbReference type="InterPro" id="IPR003509">
    <property type="entry name" value="UPF0102_YraN-like"/>
</dbReference>
<dbReference type="GO" id="GO:0004519">
    <property type="term" value="F:endonuclease activity"/>
    <property type="evidence" value="ECO:0007669"/>
    <property type="project" value="UniProtKB-KW"/>
</dbReference>
<dbReference type="HAMAP" id="MF_00048">
    <property type="entry name" value="UPF0102"/>
    <property type="match status" value="1"/>
</dbReference>
<evidence type="ECO:0000256" key="1">
    <source>
        <dbReference type="ARBA" id="ARBA00006738"/>
    </source>
</evidence>
<keyword evidence="3" id="KW-0540">Nuclease</keyword>
<dbReference type="STRING" id="515897.SAMN05421849_1802"/>
<dbReference type="Proteomes" id="UP000192455">
    <property type="component" value="Unassembled WGS sequence"/>
</dbReference>
<dbReference type="Gene3D" id="3.40.1350.10">
    <property type="match status" value="1"/>
</dbReference>
<keyword evidence="3" id="KW-0378">Hydrolase</keyword>
<accession>A0A1R3WXR7</accession>
<sequence>MGNEMQQTRALRGARAYHSGLAAEDSVARLYERRGYRMVARRWRSRAGEIDLVADDSDELVFVEVKKARSFAAAAERIGRRQMRRIGLAAQDYLENSGRGILTNMRFDVALVDAGGGVQLIENAFEAA</sequence>
<dbReference type="InterPro" id="IPR011856">
    <property type="entry name" value="tRNA_endonuc-like_dom_sf"/>
</dbReference>
<dbReference type="GO" id="GO:0003676">
    <property type="term" value="F:nucleic acid binding"/>
    <property type="evidence" value="ECO:0007669"/>
    <property type="project" value="InterPro"/>
</dbReference>
<evidence type="ECO:0000256" key="2">
    <source>
        <dbReference type="HAMAP-Rule" id="MF_00048"/>
    </source>
</evidence>
<dbReference type="Pfam" id="PF02021">
    <property type="entry name" value="UPF0102"/>
    <property type="match status" value="1"/>
</dbReference>
<reference evidence="3 4" key="1">
    <citation type="submission" date="2017-01" db="EMBL/GenBank/DDBJ databases">
        <authorList>
            <person name="Mah S.A."/>
            <person name="Swanson W.J."/>
            <person name="Moy G.W."/>
            <person name="Vacquier V.D."/>
        </authorList>
    </citation>
    <scope>NUCLEOTIDE SEQUENCE [LARGE SCALE GENOMIC DNA]</scope>
    <source>
        <strain evidence="3 4">DSM 21219</strain>
    </source>
</reference>
<protein>
    <recommendedName>
        <fullName evidence="2">UPF0102 protein SAMN05421849_1802</fullName>
    </recommendedName>
</protein>
<proteinExistence type="inferred from homology"/>
<dbReference type="InterPro" id="IPR011335">
    <property type="entry name" value="Restrct_endonuc-II-like"/>
</dbReference>